<keyword evidence="2" id="KW-1133">Transmembrane helix</keyword>
<feature type="transmembrane region" description="Helical" evidence="2">
    <location>
        <begin position="33"/>
        <end position="51"/>
    </location>
</feature>
<dbReference type="Proteomes" id="UP000233375">
    <property type="component" value="Unassembled WGS sequence"/>
</dbReference>
<keyword evidence="2" id="KW-0472">Membrane</keyword>
<keyword evidence="4" id="KW-1185">Reference proteome</keyword>
<keyword evidence="2" id="KW-0812">Transmembrane</keyword>
<dbReference type="AlphaFoldDB" id="A0A2N0Z0P7"/>
<keyword evidence="1" id="KW-0175">Coiled coil</keyword>
<dbReference type="OrthoDB" id="2081028at2"/>
<evidence type="ECO:0000256" key="2">
    <source>
        <dbReference type="SAM" id="Phobius"/>
    </source>
</evidence>
<feature type="coiled-coil region" evidence="1">
    <location>
        <begin position="155"/>
        <end position="182"/>
    </location>
</feature>
<evidence type="ECO:0000256" key="1">
    <source>
        <dbReference type="SAM" id="Coils"/>
    </source>
</evidence>
<comment type="caution">
    <text evidence="3">The sequence shown here is derived from an EMBL/GenBank/DDBJ whole genome shotgun (WGS) entry which is preliminary data.</text>
</comment>
<proteinExistence type="predicted"/>
<dbReference type="Pfam" id="PF10112">
    <property type="entry name" value="Halogen_Hydrol"/>
    <property type="match status" value="1"/>
</dbReference>
<reference evidence="3 4" key="1">
    <citation type="journal article" date="2003" name="Int. J. Syst. Evol. Microbiol.">
        <title>Bacillus nealsonii sp. nov., isolated from a spacecraft-assembly facility, whose spores are gamma-radiation resistant.</title>
        <authorList>
            <person name="Venkateswaran K."/>
            <person name="Kempf M."/>
            <person name="Chen F."/>
            <person name="Satomi M."/>
            <person name="Nicholson W."/>
            <person name="Kern R."/>
        </authorList>
    </citation>
    <scope>NUCLEOTIDE SEQUENCE [LARGE SCALE GENOMIC DNA]</scope>
    <source>
        <strain evidence="3 4">FO-92</strain>
    </source>
</reference>
<sequence length="218" mass="25576">MNPFLKFLVRSGVTIPIGALTWFSSLLILEQSFIASVIYGVLAGTGTYFISDGVMQHQFLKKHGLTRKEFKFINKHLKEAKTKIHRLNKAVFAIRHFPSIKQRIDLMRVTKKVYRLTQQEPKRFYRADKFYYSHLDSVMEIAEKYALLSSQPKKNHELQSTLRQTRAALEQLTKTIEQDLHEILTDDIDDLHFELEVVKHTSQKNKDDELIDESRRLK</sequence>
<dbReference type="InterPro" id="IPR018770">
    <property type="entry name" value="ChloroindolylP_hydrolase"/>
</dbReference>
<dbReference type="RefSeq" id="WP_101177837.1">
    <property type="nucleotide sequence ID" value="NZ_PISE01000030.1"/>
</dbReference>
<gene>
    <name evidence="3" type="ORF">CWS01_14095</name>
</gene>
<evidence type="ECO:0000313" key="3">
    <source>
        <dbReference type="EMBL" id="PKG23068.1"/>
    </source>
</evidence>
<protein>
    <submittedName>
        <fullName evidence="3">Protein xpaC</fullName>
    </submittedName>
</protein>
<feature type="transmembrane region" description="Helical" evidence="2">
    <location>
        <begin position="7"/>
        <end position="27"/>
    </location>
</feature>
<organism evidence="3 4">
    <name type="scientific">Niallia nealsonii</name>
    <dbReference type="NCBI Taxonomy" id="115979"/>
    <lineage>
        <taxon>Bacteria</taxon>
        <taxon>Bacillati</taxon>
        <taxon>Bacillota</taxon>
        <taxon>Bacilli</taxon>
        <taxon>Bacillales</taxon>
        <taxon>Bacillaceae</taxon>
        <taxon>Niallia</taxon>
    </lineage>
</organism>
<evidence type="ECO:0000313" key="4">
    <source>
        <dbReference type="Proteomes" id="UP000233375"/>
    </source>
</evidence>
<accession>A0A2N0Z0P7</accession>
<name>A0A2N0Z0P7_9BACI</name>
<dbReference type="EMBL" id="PISE01000030">
    <property type="protein sequence ID" value="PKG23068.1"/>
    <property type="molecule type" value="Genomic_DNA"/>
</dbReference>